<keyword evidence="2" id="KW-0812">Transmembrane</keyword>
<accession>A0A8R1Y5S0</accession>
<proteinExistence type="predicted"/>
<dbReference type="AlphaFoldDB" id="A0A8R1Y5S0"/>
<keyword evidence="4" id="KW-1185">Reference proteome</keyword>
<evidence type="ECO:0000256" key="1">
    <source>
        <dbReference type="SAM" id="MobiDB-lite"/>
    </source>
</evidence>
<dbReference type="Proteomes" id="UP000024404">
    <property type="component" value="Unassembled WGS sequence"/>
</dbReference>
<dbReference type="EMBL" id="CMVM020000284">
    <property type="status" value="NOT_ANNOTATED_CDS"/>
    <property type="molecule type" value="Genomic_DNA"/>
</dbReference>
<dbReference type="EnsemblMetazoa" id="OVOC9650.1">
    <property type="protein sequence ID" value="OVOC9650.1"/>
    <property type="gene ID" value="WBGene00246459"/>
</dbReference>
<keyword evidence="2" id="KW-1133">Transmembrane helix</keyword>
<reference evidence="4" key="1">
    <citation type="submission" date="2013-10" db="EMBL/GenBank/DDBJ databases">
        <title>Genome sequencing of Onchocerca volvulus.</title>
        <authorList>
            <person name="Cotton J."/>
            <person name="Tsai J."/>
            <person name="Stanley E."/>
            <person name="Tracey A."/>
            <person name="Holroyd N."/>
            <person name="Lustigman S."/>
            <person name="Berriman M."/>
        </authorList>
    </citation>
    <scope>NUCLEOTIDE SEQUENCE</scope>
</reference>
<evidence type="ECO:0000313" key="3">
    <source>
        <dbReference type="EnsemblMetazoa" id="OVOC9650.1"/>
    </source>
</evidence>
<evidence type="ECO:0000313" key="4">
    <source>
        <dbReference type="Proteomes" id="UP000024404"/>
    </source>
</evidence>
<feature type="transmembrane region" description="Helical" evidence="2">
    <location>
        <begin position="174"/>
        <end position="199"/>
    </location>
</feature>
<sequence>MKFQAIMQSIITTAKFILLSVIKQIFGAIADVHKWQFGISINLSKYQYDGMCATIVIQCMDSSEMMSITSPTTAYLHISTINDWKCLERVNRCFLNAQLSSPLALIVSISNADNYVGWSCRMQKTFTARQNQIEVLAHNCSKERLKRSVMSKSIGKKYHYESIRSSPIYATYKTVCFIVILGITGYCIAIYLIFCIILAQHARIEQQQTVEEIEFYKQTSERKIKQWIRIRNSLDLIQQNKSSKAGTPKMIPLKDTAKDLTNLTKVSAEPKRQSSDLSSSELLQQLPEKHKPLLRNADAAAQFQDSTNHASLIFLKMNREDQDQESLQRGFTRRETKWHFKKWNKTKSLLEKTTKNRSGVKRPRSSVNLPTATSVSRIGIEDSLSAAKMNANKLDQKRMEERRKRIKSETFSRSEQRVTAPHERVENWRPCLQTKVLKRKPISDKLDSPELPEPGPLRTIPSPRPMIVQLVHDIPSGMEIPPRRMRSQSCSTPKPIAIQEKPFQQSNLICKRENVKDVIEKQKSSDISFPITTKFTDKINNEERTL</sequence>
<protein>
    <submittedName>
        <fullName evidence="3">Uncharacterized protein</fullName>
    </submittedName>
</protein>
<evidence type="ECO:0000256" key="2">
    <source>
        <dbReference type="SAM" id="Phobius"/>
    </source>
</evidence>
<feature type="region of interest" description="Disordered" evidence="1">
    <location>
        <begin position="396"/>
        <end position="418"/>
    </location>
</feature>
<reference evidence="3" key="2">
    <citation type="submission" date="2022-06" db="UniProtKB">
        <authorList>
            <consortium name="EnsemblMetazoa"/>
        </authorList>
    </citation>
    <scope>IDENTIFICATION</scope>
</reference>
<name>A0A8R1Y5S0_ONCVO</name>
<keyword evidence="2" id="KW-0472">Membrane</keyword>
<organism evidence="3 4">
    <name type="scientific">Onchocerca volvulus</name>
    <dbReference type="NCBI Taxonomy" id="6282"/>
    <lineage>
        <taxon>Eukaryota</taxon>
        <taxon>Metazoa</taxon>
        <taxon>Ecdysozoa</taxon>
        <taxon>Nematoda</taxon>
        <taxon>Chromadorea</taxon>
        <taxon>Rhabditida</taxon>
        <taxon>Spirurina</taxon>
        <taxon>Spiruromorpha</taxon>
        <taxon>Filarioidea</taxon>
        <taxon>Onchocercidae</taxon>
        <taxon>Onchocerca</taxon>
    </lineage>
</organism>